<reference evidence="2 3" key="1">
    <citation type="submission" date="2018-02" db="EMBL/GenBank/DDBJ databases">
        <title>novel marine gammaproteobacteria from coastal saline agro ecosystem.</title>
        <authorList>
            <person name="Krishnan R."/>
            <person name="Ramesh Kumar N."/>
        </authorList>
    </citation>
    <scope>NUCLEOTIDE SEQUENCE [LARGE SCALE GENOMIC DNA]</scope>
    <source>
        <strain evidence="2 3">228</strain>
    </source>
</reference>
<protein>
    <recommendedName>
        <fullName evidence="4">Transcriptional regulator</fullName>
    </recommendedName>
</protein>
<evidence type="ECO:0000256" key="1">
    <source>
        <dbReference type="SAM" id="Phobius"/>
    </source>
</evidence>
<name>A0A2S5KNU8_9PROT</name>
<keyword evidence="1" id="KW-0812">Transmembrane</keyword>
<comment type="caution">
    <text evidence="2">The sequence shown here is derived from an EMBL/GenBank/DDBJ whole genome shotgun (WGS) entry which is preliminary data.</text>
</comment>
<evidence type="ECO:0000313" key="2">
    <source>
        <dbReference type="EMBL" id="PPC76402.1"/>
    </source>
</evidence>
<organism evidence="2 3">
    <name type="scientific">Proteobacteria bacterium 228</name>
    <dbReference type="NCBI Taxonomy" id="2083153"/>
    <lineage>
        <taxon>Bacteria</taxon>
        <taxon>Pseudomonadati</taxon>
        <taxon>Pseudomonadota</taxon>
    </lineage>
</organism>
<feature type="transmembrane region" description="Helical" evidence="1">
    <location>
        <begin position="6"/>
        <end position="24"/>
    </location>
</feature>
<dbReference type="EMBL" id="PRLP01000052">
    <property type="protein sequence ID" value="PPC76402.1"/>
    <property type="molecule type" value="Genomic_DNA"/>
</dbReference>
<gene>
    <name evidence="2" type="ORF">C4K68_15725</name>
</gene>
<dbReference type="OrthoDB" id="7907309at2"/>
<sequence>MEYVHWGLGALALLWGLQCVGSVYQIRKYRRALSATLSAWQRGYLGVGCQRGVVSQGALVILVLTEEHEVASFQAMTGRTIFSRFKTYPQFCGYDQTDLLTALSSLPAAGKGLHQATVMAFAQACDAHRRKLDKAPQKPSADADATAQGQPLSLAATAQVGA</sequence>
<evidence type="ECO:0000313" key="3">
    <source>
        <dbReference type="Proteomes" id="UP000238196"/>
    </source>
</evidence>
<dbReference type="Proteomes" id="UP000238196">
    <property type="component" value="Unassembled WGS sequence"/>
</dbReference>
<accession>A0A2S5KNU8</accession>
<dbReference type="Pfam" id="PF06923">
    <property type="entry name" value="GutM"/>
    <property type="match status" value="1"/>
</dbReference>
<dbReference type="InterPro" id="IPR009693">
    <property type="entry name" value="Glucitol_operon_activator"/>
</dbReference>
<keyword evidence="1" id="KW-1133">Transmembrane helix</keyword>
<evidence type="ECO:0008006" key="4">
    <source>
        <dbReference type="Google" id="ProtNLM"/>
    </source>
</evidence>
<keyword evidence="1" id="KW-0472">Membrane</keyword>
<dbReference type="AlphaFoldDB" id="A0A2S5KNU8"/>
<proteinExistence type="predicted"/>